<dbReference type="PROSITE" id="PS50853">
    <property type="entry name" value="FN3"/>
    <property type="match status" value="1"/>
</dbReference>
<dbReference type="SMART" id="SM00060">
    <property type="entry name" value="FN3"/>
    <property type="match status" value="1"/>
</dbReference>
<dbReference type="InterPro" id="IPR011009">
    <property type="entry name" value="Kinase-like_dom_sf"/>
</dbReference>
<dbReference type="PROSITE" id="PS00109">
    <property type="entry name" value="PROTEIN_KINASE_TYR"/>
    <property type="match status" value="1"/>
</dbReference>
<evidence type="ECO:0000259" key="24">
    <source>
        <dbReference type="PROSITE" id="PS51550"/>
    </source>
</evidence>
<dbReference type="GO" id="GO:0007399">
    <property type="term" value="P:nervous system development"/>
    <property type="evidence" value="ECO:0007669"/>
    <property type="project" value="TreeGrafter"/>
</dbReference>
<keyword evidence="4" id="KW-0808">Transferase</keyword>
<dbReference type="InterPro" id="IPR001090">
    <property type="entry name" value="Ephrin_rcpt_lig-bd_dom"/>
</dbReference>
<feature type="disulfide bond" evidence="18">
    <location>
        <begin position="79"/>
        <end position="185"/>
    </location>
</feature>
<dbReference type="CDD" id="cd00063">
    <property type="entry name" value="FN3"/>
    <property type="match status" value="1"/>
</dbReference>
<dbReference type="Gene3D" id="1.10.510.10">
    <property type="entry name" value="Transferase(Phosphotransferase) domain 1"/>
    <property type="match status" value="1"/>
</dbReference>
<protein>
    <recommendedName>
        <fullName evidence="2">receptor protein-tyrosine kinase</fullName>
        <ecNumber evidence="2">2.7.10.1</ecNumber>
    </recommendedName>
</protein>
<evidence type="ECO:0000256" key="1">
    <source>
        <dbReference type="ARBA" id="ARBA00004479"/>
    </source>
</evidence>
<dbReference type="InterPro" id="IPR050122">
    <property type="entry name" value="RTK"/>
</dbReference>
<dbReference type="GO" id="GO:0005886">
    <property type="term" value="C:plasma membrane"/>
    <property type="evidence" value="ECO:0007669"/>
    <property type="project" value="InterPro"/>
</dbReference>
<evidence type="ECO:0000256" key="12">
    <source>
        <dbReference type="ARBA" id="ARBA00023137"/>
    </source>
</evidence>
<feature type="domain" description="Fibronectin type-III" evidence="23">
    <location>
        <begin position="320"/>
        <end position="427"/>
    </location>
</feature>
<evidence type="ECO:0000256" key="20">
    <source>
        <dbReference type="SAM" id="Phobius"/>
    </source>
</evidence>
<evidence type="ECO:0000256" key="2">
    <source>
        <dbReference type="ARBA" id="ARBA00011902"/>
    </source>
</evidence>
<evidence type="ECO:0000256" key="9">
    <source>
        <dbReference type="ARBA" id="ARBA00022840"/>
    </source>
</evidence>
<keyword evidence="7 17" id="KW-0547">Nucleotide-binding</keyword>
<dbReference type="FunFam" id="2.10.50.10:FF:000001">
    <property type="entry name" value="Ephrin type-A receptor 5"/>
    <property type="match status" value="1"/>
</dbReference>
<dbReference type="GO" id="GO:0016477">
    <property type="term" value="P:cell migration"/>
    <property type="evidence" value="ECO:0007669"/>
    <property type="project" value="TreeGrafter"/>
</dbReference>
<evidence type="ECO:0000256" key="4">
    <source>
        <dbReference type="ARBA" id="ARBA00022679"/>
    </source>
</evidence>
<dbReference type="PANTHER" id="PTHR24416:SF323">
    <property type="entry name" value="TYROSINE-PROTEIN KINASE RECEPTOR UFO"/>
    <property type="match status" value="1"/>
</dbReference>
<dbReference type="InterPro" id="IPR000719">
    <property type="entry name" value="Prot_kinase_dom"/>
</dbReference>
<evidence type="ECO:0000256" key="15">
    <source>
        <dbReference type="ARBA" id="ARBA00051243"/>
    </source>
</evidence>
<keyword evidence="13" id="KW-0675">Receptor</keyword>
<dbReference type="SUPFAM" id="SSF56112">
    <property type="entry name" value="Protein kinase-like (PK-like)"/>
    <property type="match status" value="1"/>
</dbReference>
<gene>
    <name evidence="25" type="ORF">PFLUV_G00162720</name>
</gene>
<evidence type="ECO:0000256" key="3">
    <source>
        <dbReference type="ARBA" id="ARBA00022553"/>
    </source>
</evidence>
<keyword evidence="9 17" id="KW-0067">ATP-binding</keyword>
<evidence type="ECO:0000256" key="14">
    <source>
        <dbReference type="ARBA" id="ARBA00023180"/>
    </source>
</evidence>
<evidence type="ECO:0000256" key="16">
    <source>
        <dbReference type="PIRSR" id="PIRSR000666-1"/>
    </source>
</evidence>
<comment type="subcellular location">
    <subcellularLocation>
        <location evidence="1">Membrane</location>
        <topology evidence="1">Single-pass type I membrane protein</topology>
    </subcellularLocation>
</comment>
<evidence type="ECO:0000256" key="5">
    <source>
        <dbReference type="ARBA" id="ARBA00022692"/>
    </source>
</evidence>
<dbReference type="Gene3D" id="2.60.40.10">
    <property type="entry name" value="Immunoglobulins"/>
    <property type="match status" value="1"/>
</dbReference>
<comment type="caution">
    <text evidence="25">The sequence shown here is derived from an EMBL/GenBank/DDBJ whole genome shotgun (WGS) entry which is preliminary data.</text>
</comment>
<dbReference type="GO" id="GO:0030168">
    <property type="term" value="P:platelet activation"/>
    <property type="evidence" value="ECO:0007669"/>
    <property type="project" value="TreeGrafter"/>
</dbReference>
<dbReference type="InterPro" id="IPR003961">
    <property type="entry name" value="FN3_dom"/>
</dbReference>
<accession>A0A6A5EMW1</accession>
<dbReference type="GO" id="GO:0051897">
    <property type="term" value="P:positive regulation of phosphatidylinositol 3-kinase/protein kinase B signal transduction"/>
    <property type="evidence" value="ECO:0007669"/>
    <property type="project" value="TreeGrafter"/>
</dbReference>
<keyword evidence="21" id="KW-0732">Signal</keyword>
<dbReference type="InterPro" id="IPR020635">
    <property type="entry name" value="Tyr_kinase_cat_dom"/>
</dbReference>
<dbReference type="EMBL" id="VHII01000014">
    <property type="protein sequence ID" value="KAF1380348.1"/>
    <property type="molecule type" value="Genomic_DNA"/>
</dbReference>
<keyword evidence="14" id="KW-0325">Glycoprotein</keyword>
<dbReference type="AlphaFoldDB" id="A0A6A5EMW1"/>
<feature type="transmembrane region" description="Helical" evidence="20">
    <location>
        <begin position="457"/>
        <end position="483"/>
    </location>
</feature>
<dbReference type="PROSITE" id="PS50011">
    <property type="entry name" value="PROTEIN_KINASE_DOM"/>
    <property type="match status" value="1"/>
</dbReference>
<feature type="active site" description="Proton acceptor" evidence="16">
    <location>
        <position position="687"/>
    </location>
</feature>
<dbReference type="GO" id="GO:0001779">
    <property type="term" value="P:natural killer cell differentiation"/>
    <property type="evidence" value="ECO:0007669"/>
    <property type="project" value="TreeGrafter"/>
</dbReference>
<dbReference type="PRINTS" id="PR00109">
    <property type="entry name" value="TYRKINASE"/>
</dbReference>
<dbReference type="InterPro" id="IPR009030">
    <property type="entry name" value="Growth_fac_rcpt_cys_sf"/>
</dbReference>
<keyword evidence="8" id="KW-0418">Kinase</keyword>
<feature type="binding site" evidence="17 19">
    <location>
        <position position="582"/>
    </location>
    <ligand>
        <name>ATP</name>
        <dbReference type="ChEBI" id="CHEBI:30616"/>
    </ligand>
</feature>
<evidence type="ECO:0000256" key="10">
    <source>
        <dbReference type="ARBA" id="ARBA00022989"/>
    </source>
</evidence>
<dbReference type="SMART" id="SM00219">
    <property type="entry name" value="TyrKc"/>
    <property type="match status" value="1"/>
</dbReference>
<reference evidence="25 26" key="1">
    <citation type="submission" date="2019-06" db="EMBL/GenBank/DDBJ databases">
        <title>A chromosome-scale genome assembly of the European perch, Perca fluviatilis.</title>
        <authorList>
            <person name="Roques C."/>
            <person name="Zahm M."/>
            <person name="Cabau C."/>
            <person name="Klopp C."/>
            <person name="Bouchez O."/>
            <person name="Donnadieu C."/>
            <person name="Kuhl H."/>
            <person name="Gislard M."/>
            <person name="Guendouz S."/>
            <person name="Journot L."/>
            <person name="Haffray P."/>
            <person name="Bestin A."/>
            <person name="Morvezen R."/>
            <person name="Feron R."/>
            <person name="Wen M."/>
            <person name="Jouanno E."/>
            <person name="Herpin A."/>
            <person name="Schartl M."/>
            <person name="Postlethwait J."/>
            <person name="Schaerlinger B."/>
            <person name="Chardard D."/>
            <person name="Lecocq T."/>
            <person name="Poncet C."/>
            <person name="Jaffrelo L."/>
            <person name="Lampietro C."/>
            <person name="Guiguen Y."/>
        </authorList>
    </citation>
    <scope>NUCLEOTIDE SEQUENCE [LARGE SCALE GENOMIC DNA]</scope>
    <source>
        <tissue evidence="25">Blood</tissue>
    </source>
</reference>
<dbReference type="InterPro" id="IPR017441">
    <property type="entry name" value="Protein_kinase_ATP_BS"/>
</dbReference>
<dbReference type="PROSITE" id="PS51550">
    <property type="entry name" value="EPH_LBD"/>
    <property type="match status" value="1"/>
</dbReference>
<name>A0A6A5EMW1_PERFL</name>
<sequence>MAVCNSILWRVWPTLILLWVWMWEVGCDIQHQAEEVEIFNSDKHTRLGWYSDPPRKVSLWSEIQLTLDNPSPVPVLQACVKGATRSILSHWMERKDAHNLLMDISFGQEEEPSGHQLSLLQVHLFDSDTSIPRFISGRKVLDLRASEPFPVTVQIPSHLQRSLALSLGSVSRRGFQLAFSYSGTCVLVKSIRLYYRRCPDTVAHLALFKGTGALSGPQTGSCVKGAVEVFPPVRECNVDGVWGPLQGGCTCEPGHKVMNDTCQGCRMGYYKPANESGGCRLCPPNSRTHGEGSERCDCLQGFRRLPADPDDLGCTKPPSAPVNLTAHHHNDSVLIMTWDPPHDWGGRREVKYYIKCEREAEAGSRWEACGDDVVILPVSRGLTDTSVSITELNPQRDYRFSVQAWNDISTLGGAPLSSTATVTMHRWKVPPVVITVTPGSMMSEPAIVPDPQQQSRFSMWLTVGVLFGILLLMAVVPIVVCVLRSNYIKLRSDPEGEPLPMAVFSYRRPQEVEAAPEPANMGEGVVQLLEGLSSRLLDSLKEVLVERNQLTLGKELGKGEFGSVYEGVFTPDEGLDIKVAVKTMRVGIHSQEDLHNFLREAEIMKNFDHENVVRLLAVTLQREQDCPLPVPLVILPYMKHGDLRRFLVATRYGDIPMFVPHQSLLRFMIDIAAGMDYLSLQGFLHRDLAARNCMLGDDLRVCVADFGLSKKIYSNNYYRQKVAIRVPIKWMAMESLSESVYTTKSDVWSFGVTMWEIVSRGRTPYPGVPNHELLELLLTGHRLKPPEDCDHKLYEVMQSCWDEEPTRRPGFGELCETLKGLLSELPVLEASQEASYINHGLEVAAASASQDPQTDSGGRWENVYLPTPVGATAAAAPRDDDLEIDDGYLKYITGSAVKGDTNH</sequence>
<dbReference type="InterPro" id="IPR016257">
    <property type="entry name" value="Tyr_kinase_ephrin_rcpt"/>
</dbReference>
<organism evidence="25 26">
    <name type="scientific">Perca fluviatilis</name>
    <name type="common">European perch</name>
    <dbReference type="NCBI Taxonomy" id="8168"/>
    <lineage>
        <taxon>Eukaryota</taxon>
        <taxon>Metazoa</taxon>
        <taxon>Chordata</taxon>
        <taxon>Craniata</taxon>
        <taxon>Vertebrata</taxon>
        <taxon>Euteleostomi</taxon>
        <taxon>Actinopterygii</taxon>
        <taxon>Neopterygii</taxon>
        <taxon>Teleostei</taxon>
        <taxon>Neoteleostei</taxon>
        <taxon>Acanthomorphata</taxon>
        <taxon>Eupercaria</taxon>
        <taxon>Perciformes</taxon>
        <taxon>Percoidei</taxon>
        <taxon>Percidae</taxon>
        <taxon>Percinae</taxon>
        <taxon>Perca</taxon>
    </lineage>
</organism>
<evidence type="ECO:0000313" key="25">
    <source>
        <dbReference type="EMBL" id="KAF1380348.1"/>
    </source>
</evidence>
<feature type="binding site" evidence="17">
    <location>
        <begin position="556"/>
        <end position="564"/>
    </location>
    <ligand>
        <name>ATP</name>
        <dbReference type="ChEBI" id="CHEBI:30616"/>
    </ligand>
</feature>
<feature type="domain" description="Protein kinase" evidence="22">
    <location>
        <begin position="550"/>
        <end position="828"/>
    </location>
</feature>
<dbReference type="Gene3D" id="2.60.40.1770">
    <property type="entry name" value="ephrin a2 ectodomain"/>
    <property type="match status" value="1"/>
</dbReference>
<evidence type="ECO:0000256" key="19">
    <source>
        <dbReference type="PROSITE-ProRule" id="PRU10141"/>
    </source>
</evidence>
<evidence type="ECO:0000256" key="13">
    <source>
        <dbReference type="ARBA" id="ARBA00023170"/>
    </source>
</evidence>
<dbReference type="GO" id="GO:0043235">
    <property type="term" value="C:receptor complex"/>
    <property type="evidence" value="ECO:0007669"/>
    <property type="project" value="TreeGrafter"/>
</dbReference>
<dbReference type="FunFam" id="1.10.510.10:FF:000089">
    <property type="entry name" value="Tyrosine-protein kinase receptor TYRO3"/>
    <property type="match status" value="1"/>
</dbReference>
<dbReference type="Pfam" id="PF00041">
    <property type="entry name" value="fn3"/>
    <property type="match status" value="1"/>
</dbReference>
<evidence type="ECO:0000256" key="6">
    <source>
        <dbReference type="ARBA" id="ARBA00022737"/>
    </source>
</evidence>
<evidence type="ECO:0000313" key="26">
    <source>
        <dbReference type="Proteomes" id="UP000465112"/>
    </source>
</evidence>
<dbReference type="SMART" id="SM01411">
    <property type="entry name" value="Ephrin_rec_like"/>
    <property type="match status" value="1"/>
</dbReference>
<keyword evidence="5 20" id="KW-0812">Transmembrane</keyword>
<dbReference type="PROSITE" id="PS00107">
    <property type="entry name" value="PROTEIN_KINASE_ATP"/>
    <property type="match status" value="1"/>
</dbReference>
<feature type="chain" id="PRO_5025660076" description="receptor protein-tyrosine kinase" evidence="21">
    <location>
        <begin position="28"/>
        <end position="903"/>
    </location>
</feature>
<dbReference type="GO" id="GO:0005003">
    <property type="term" value="F:ephrin receptor activity"/>
    <property type="evidence" value="ECO:0007669"/>
    <property type="project" value="InterPro"/>
</dbReference>
<keyword evidence="12" id="KW-0829">Tyrosine-protein kinase</keyword>
<evidence type="ECO:0000259" key="23">
    <source>
        <dbReference type="PROSITE" id="PS50853"/>
    </source>
</evidence>
<dbReference type="GO" id="GO:0043066">
    <property type="term" value="P:negative regulation of apoptotic process"/>
    <property type="evidence" value="ECO:0007669"/>
    <property type="project" value="TreeGrafter"/>
</dbReference>
<dbReference type="Pfam" id="PF07714">
    <property type="entry name" value="PK_Tyr_Ser-Thr"/>
    <property type="match status" value="1"/>
</dbReference>
<dbReference type="Gene3D" id="3.30.200.20">
    <property type="entry name" value="Phosphorylase Kinase, domain 1"/>
    <property type="match status" value="1"/>
</dbReference>
<dbReference type="SUPFAM" id="SSF49785">
    <property type="entry name" value="Galactose-binding domain-like"/>
    <property type="match status" value="1"/>
</dbReference>
<evidence type="ECO:0000256" key="21">
    <source>
        <dbReference type="SAM" id="SignalP"/>
    </source>
</evidence>
<feature type="signal peptide" evidence="21">
    <location>
        <begin position="1"/>
        <end position="27"/>
    </location>
</feature>
<comment type="catalytic activity">
    <reaction evidence="15">
        <text>L-tyrosyl-[protein] + ATP = O-phospho-L-tyrosyl-[protein] + ADP + H(+)</text>
        <dbReference type="Rhea" id="RHEA:10596"/>
        <dbReference type="Rhea" id="RHEA-COMP:10136"/>
        <dbReference type="Rhea" id="RHEA-COMP:20101"/>
        <dbReference type="ChEBI" id="CHEBI:15378"/>
        <dbReference type="ChEBI" id="CHEBI:30616"/>
        <dbReference type="ChEBI" id="CHEBI:46858"/>
        <dbReference type="ChEBI" id="CHEBI:61978"/>
        <dbReference type="ChEBI" id="CHEBI:456216"/>
        <dbReference type="EC" id="2.7.10.1"/>
    </reaction>
</comment>
<evidence type="ECO:0000256" key="8">
    <source>
        <dbReference type="ARBA" id="ARBA00022777"/>
    </source>
</evidence>
<dbReference type="InterPro" id="IPR036116">
    <property type="entry name" value="FN3_sf"/>
</dbReference>
<feature type="domain" description="Eph LBD" evidence="24">
    <location>
        <begin position="34"/>
        <end position="203"/>
    </location>
</feature>
<keyword evidence="18" id="KW-1015">Disulfide bond</keyword>
<dbReference type="Pfam" id="PF25599">
    <property type="entry name" value="Ephrin_CRD"/>
    <property type="match status" value="1"/>
</dbReference>
<dbReference type="SUPFAM" id="SSF49265">
    <property type="entry name" value="Fibronectin type III"/>
    <property type="match status" value="1"/>
</dbReference>
<evidence type="ECO:0000256" key="7">
    <source>
        <dbReference type="ARBA" id="ARBA00022741"/>
    </source>
</evidence>
<dbReference type="Gene3D" id="2.10.50.10">
    <property type="entry name" value="Tumor Necrosis Factor Receptor, subunit A, domain 2"/>
    <property type="match status" value="1"/>
</dbReference>
<keyword evidence="11 20" id="KW-0472">Membrane</keyword>
<dbReference type="InterPro" id="IPR001245">
    <property type="entry name" value="Ser-Thr/Tyr_kinase_cat_dom"/>
</dbReference>
<dbReference type="SMART" id="SM00615">
    <property type="entry name" value="EPH_lbd"/>
    <property type="match status" value="1"/>
</dbReference>
<evidence type="ECO:0000259" key="22">
    <source>
        <dbReference type="PROSITE" id="PS50011"/>
    </source>
</evidence>
<dbReference type="InterPro" id="IPR013783">
    <property type="entry name" value="Ig-like_fold"/>
</dbReference>
<dbReference type="PANTHER" id="PTHR24416">
    <property type="entry name" value="TYROSINE-PROTEIN KINASE RECEPTOR"/>
    <property type="match status" value="1"/>
</dbReference>
<proteinExistence type="predicted"/>
<dbReference type="OrthoDB" id="98077at2759"/>
<dbReference type="EC" id="2.7.10.1" evidence="2"/>
<evidence type="ECO:0000256" key="11">
    <source>
        <dbReference type="ARBA" id="ARBA00023136"/>
    </source>
</evidence>
<keyword evidence="10 20" id="KW-1133">Transmembrane helix</keyword>
<dbReference type="Proteomes" id="UP000465112">
    <property type="component" value="Chromosome 14"/>
</dbReference>
<dbReference type="InterPro" id="IPR008266">
    <property type="entry name" value="Tyr_kinase_AS"/>
</dbReference>
<keyword evidence="3" id="KW-0597">Phosphoprotein</keyword>
<keyword evidence="6" id="KW-0677">Repeat</keyword>
<keyword evidence="26" id="KW-1185">Reference proteome</keyword>
<dbReference type="GO" id="GO:0006909">
    <property type="term" value="P:phagocytosis"/>
    <property type="evidence" value="ECO:0007669"/>
    <property type="project" value="TreeGrafter"/>
</dbReference>
<dbReference type="Pfam" id="PF01404">
    <property type="entry name" value="Ephrin_lbd"/>
    <property type="match status" value="1"/>
</dbReference>
<dbReference type="GO" id="GO:0005524">
    <property type="term" value="F:ATP binding"/>
    <property type="evidence" value="ECO:0007669"/>
    <property type="project" value="UniProtKB-UniRule"/>
</dbReference>
<dbReference type="PIRSF" id="PIRSF000666">
    <property type="entry name" value="TyrPK_ephrin_receptor"/>
    <property type="match status" value="1"/>
</dbReference>
<evidence type="ECO:0000256" key="18">
    <source>
        <dbReference type="PIRSR" id="PIRSR000666-3"/>
    </source>
</evidence>
<dbReference type="InterPro" id="IPR008979">
    <property type="entry name" value="Galactose-bd-like_sf"/>
</dbReference>
<dbReference type="Gene3D" id="2.60.120.260">
    <property type="entry name" value="Galactose-binding domain-like"/>
    <property type="match status" value="1"/>
</dbReference>
<dbReference type="SUPFAM" id="SSF57184">
    <property type="entry name" value="Growth factor receptor domain"/>
    <property type="match status" value="1"/>
</dbReference>
<evidence type="ECO:0000256" key="17">
    <source>
        <dbReference type="PIRSR" id="PIRSR000666-2"/>
    </source>
</evidence>